<proteinExistence type="predicted"/>
<dbReference type="GO" id="GO:0016405">
    <property type="term" value="F:CoA-ligase activity"/>
    <property type="evidence" value="ECO:0007669"/>
    <property type="project" value="TreeGrafter"/>
</dbReference>
<comment type="caution">
    <text evidence="3">The sequence shown here is derived from an EMBL/GenBank/DDBJ whole genome shotgun (WGS) entry which is preliminary data.</text>
</comment>
<dbReference type="AlphaFoldDB" id="A0A9P9DG00"/>
<dbReference type="CDD" id="cd05911">
    <property type="entry name" value="Firefly_Luc_like"/>
    <property type="match status" value="1"/>
</dbReference>
<evidence type="ECO:0000259" key="1">
    <source>
        <dbReference type="Pfam" id="PF00501"/>
    </source>
</evidence>
<dbReference type="PANTHER" id="PTHR24096">
    <property type="entry name" value="LONG-CHAIN-FATTY-ACID--COA LIGASE"/>
    <property type="match status" value="1"/>
</dbReference>
<dbReference type="Gene3D" id="3.40.50.12780">
    <property type="entry name" value="N-terminal domain of ligase-like"/>
    <property type="match status" value="1"/>
</dbReference>
<dbReference type="InterPro" id="IPR000873">
    <property type="entry name" value="AMP-dep_synth/lig_dom"/>
</dbReference>
<dbReference type="EMBL" id="JAGMUU010000033">
    <property type="protein sequence ID" value="KAH7118061.1"/>
    <property type="molecule type" value="Genomic_DNA"/>
</dbReference>
<accession>A0A9P9DG00</accession>
<protein>
    <submittedName>
        <fullName evidence="3">Phenylacetyl-CoA ligase-like protein</fullName>
    </submittedName>
</protein>
<sequence length="589" mass="65334">MPFKPPPWVPELQIDPPDTISIADFMLDEKYGRRAFTESRAPFICGISGKAPSAFAVKEQVELLARGLAKELGWQPNEGKEFDKVAGIFSLNTIDYLPLTWAVHRLGGIVTPANAQYSSSDLAHQLKDSGSRCLFTCWPLLQTAIKAAKDAGIARNRIYLLELPDAPPIGAQNLEFGSVTELRMLGKQEPSIDALRWTKGEGKRRAAFICYSSGTSGLPKGVIISHHNVITNTMQVCTFENPSRQRSSERLAQKPYMENVLGLLPLSHIYGLVMIAHCSVWRGDGVVILPKFEFKECLQAIQDHAINTLFLVPPIVILMTKRQDLLRQYDLSSVQTIFTGAAPLGQETAEKLWKVFPKWLIRQAYGLTETCVVVSSSADFDIWLGSSGSLITGVEGRLVTLENKEITEHDQKGELWVKSPSLVLGYLGNDAADKETFVTDGNGDRWLRTGDEAMIKKAPSGHDHLFIVDRIKELIKVKGFQVAPAELEAHLLLNPHVTDCAVIPVPDDGAGEVPKAYVVKSHALGLHKSNAAIKEEIIKHVQQHKSRYKWLEGGVEFVEAIPKTSSGKVLRRLLRDKEKQERMKKGARL</sequence>
<keyword evidence="3" id="KW-0436">Ligase</keyword>
<dbReference type="OrthoDB" id="6509636at2759"/>
<reference evidence="3" key="1">
    <citation type="journal article" date="2021" name="Nat. Commun.">
        <title>Genetic determinants of endophytism in the Arabidopsis root mycobiome.</title>
        <authorList>
            <person name="Mesny F."/>
            <person name="Miyauchi S."/>
            <person name="Thiergart T."/>
            <person name="Pickel B."/>
            <person name="Atanasova L."/>
            <person name="Karlsson M."/>
            <person name="Huettel B."/>
            <person name="Barry K.W."/>
            <person name="Haridas S."/>
            <person name="Chen C."/>
            <person name="Bauer D."/>
            <person name="Andreopoulos W."/>
            <person name="Pangilinan J."/>
            <person name="LaButti K."/>
            <person name="Riley R."/>
            <person name="Lipzen A."/>
            <person name="Clum A."/>
            <person name="Drula E."/>
            <person name="Henrissat B."/>
            <person name="Kohler A."/>
            <person name="Grigoriev I.V."/>
            <person name="Martin F.M."/>
            <person name="Hacquard S."/>
        </authorList>
    </citation>
    <scope>NUCLEOTIDE SEQUENCE</scope>
    <source>
        <strain evidence="3">MPI-CAGE-AT-0021</strain>
    </source>
</reference>
<dbReference type="Pfam" id="PF13193">
    <property type="entry name" value="AMP-binding_C"/>
    <property type="match status" value="1"/>
</dbReference>
<dbReference type="InterPro" id="IPR042099">
    <property type="entry name" value="ANL_N_sf"/>
</dbReference>
<dbReference type="Pfam" id="PF00501">
    <property type="entry name" value="AMP-binding"/>
    <property type="match status" value="1"/>
</dbReference>
<feature type="domain" description="AMP-dependent synthetase/ligase" evidence="1">
    <location>
        <begin position="57"/>
        <end position="427"/>
    </location>
</feature>
<evidence type="ECO:0000259" key="2">
    <source>
        <dbReference type="Pfam" id="PF13193"/>
    </source>
</evidence>
<feature type="domain" description="AMP-binding enzyme C-terminal" evidence="2">
    <location>
        <begin position="486"/>
        <end position="568"/>
    </location>
</feature>
<name>A0A9P9DG00_9HYPO</name>
<evidence type="ECO:0000313" key="4">
    <source>
        <dbReference type="Proteomes" id="UP000717696"/>
    </source>
</evidence>
<dbReference type="Gene3D" id="3.30.300.30">
    <property type="match status" value="1"/>
</dbReference>
<organism evidence="3 4">
    <name type="scientific">Dactylonectria estremocensis</name>
    <dbReference type="NCBI Taxonomy" id="1079267"/>
    <lineage>
        <taxon>Eukaryota</taxon>
        <taxon>Fungi</taxon>
        <taxon>Dikarya</taxon>
        <taxon>Ascomycota</taxon>
        <taxon>Pezizomycotina</taxon>
        <taxon>Sordariomycetes</taxon>
        <taxon>Hypocreomycetidae</taxon>
        <taxon>Hypocreales</taxon>
        <taxon>Nectriaceae</taxon>
        <taxon>Dactylonectria</taxon>
    </lineage>
</organism>
<dbReference type="PANTHER" id="PTHR24096:SF422">
    <property type="entry name" value="BCDNA.GH02901"/>
    <property type="match status" value="1"/>
</dbReference>
<dbReference type="Proteomes" id="UP000717696">
    <property type="component" value="Unassembled WGS sequence"/>
</dbReference>
<dbReference type="SUPFAM" id="SSF56801">
    <property type="entry name" value="Acetyl-CoA synthetase-like"/>
    <property type="match status" value="1"/>
</dbReference>
<keyword evidence="4" id="KW-1185">Reference proteome</keyword>
<gene>
    <name evidence="3" type="ORF">B0J13DRAFT_599844</name>
</gene>
<evidence type="ECO:0000313" key="3">
    <source>
        <dbReference type="EMBL" id="KAH7118061.1"/>
    </source>
</evidence>
<dbReference type="InterPro" id="IPR045851">
    <property type="entry name" value="AMP-bd_C_sf"/>
</dbReference>
<dbReference type="InterPro" id="IPR020845">
    <property type="entry name" value="AMP-binding_CS"/>
</dbReference>
<dbReference type="PROSITE" id="PS00455">
    <property type="entry name" value="AMP_BINDING"/>
    <property type="match status" value="1"/>
</dbReference>
<dbReference type="InterPro" id="IPR025110">
    <property type="entry name" value="AMP-bd_C"/>
</dbReference>